<reference evidence="1 2" key="2">
    <citation type="journal article" date="2022" name="Mol. Ecol. Resour.">
        <title>The genomes of chicory, endive, great burdock and yacon provide insights into Asteraceae paleo-polyploidization history and plant inulin production.</title>
        <authorList>
            <person name="Fan W."/>
            <person name="Wang S."/>
            <person name="Wang H."/>
            <person name="Wang A."/>
            <person name="Jiang F."/>
            <person name="Liu H."/>
            <person name="Zhao H."/>
            <person name="Xu D."/>
            <person name="Zhang Y."/>
        </authorList>
    </citation>
    <scope>NUCLEOTIDE SEQUENCE [LARGE SCALE GENOMIC DNA]</scope>
    <source>
        <strain evidence="2">cv. Punajuju</strain>
        <tissue evidence="1">Leaves</tissue>
    </source>
</reference>
<dbReference type="EMBL" id="CM042013">
    <property type="protein sequence ID" value="KAI3740280.1"/>
    <property type="molecule type" value="Genomic_DNA"/>
</dbReference>
<gene>
    <name evidence="1" type="ORF">L2E82_30706</name>
</gene>
<comment type="caution">
    <text evidence="1">The sequence shown here is derived from an EMBL/GenBank/DDBJ whole genome shotgun (WGS) entry which is preliminary data.</text>
</comment>
<dbReference type="Proteomes" id="UP001055811">
    <property type="component" value="Linkage Group LG05"/>
</dbReference>
<reference evidence="2" key="1">
    <citation type="journal article" date="2022" name="Mol. Ecol. Resour.">
        <title>The genomes of chicory, endive, great burdock and yacon provide insights into Asteraceae palaeo-polyploidization history and plant inulin production.</title>
        <authorList>
            <person name="Fan W."/>
            <person name="Wang S."/>
            <person name="Wang H."/>
            <person name="Wang A."/>
            <person name="Jiang F."/>
            <person name="Liu H."/>
            <person name="Zhao H."/>
            <person name="Xu D."/>
            <person name="Zhang Y."/>
        </authorList>
    </citation>
    <scope>NUCLEOTIDE SEQUENCE [LARGE SCALE GENOMIC DNA]</scope>
    <source>
        <strain evidence="2">cv. Punajuju</strain>
    </source>
</reference>
<evidence type="ECO:0000313" key="2">
    <source>
        <dbReference type="Proteomes" id="UP001055811"/>
    </source>
</evidence>
<organism evidence="1 2">
    <name type="scientific">Cichorium intybus</name>
    <name type="common">Chicory</name>
    <dbReference type="NCBI Taxonomy" id="13427"/>
    <lineage>
        <taxon>Eukaryota</taxon>
        <taxon>Viridiplantae</taxon>
        <taxon>Streptophyta</taxon>
        <taxon>Embryophyta</taxon>
        <taxon>Tracheophyta</taxon>
        <taxon>Spermatophyta</taxon>
        <taxon>Magnoliopsida</taxon>
        <taxon>eudicotyledons</taxon>
        <taxon>Gunneridae</taxon>
        <taxon>Pentapetalae</taxon>
        <taxon>asterids</taxon>
        <taxon>campanulids</taxon>
        <taxon>Asterales</taxon>
        <taxon>Asteraceae</taxon>
        <taxon>Cichorioideae</taxon>
        <taxon>Cichorieae</taxon>
        <taxon>Cichoriinae</taxon>
        <taxon>Cichorium</taxon>
    </lineage>
</organism>
<accession>A0ACB9D166</accession>
<name>A0ACB9D166_CICIN</name>
<keyword evidence="2" id="KW-1185">Reference proteome</keyword>
<sequence length="455" mass="51842">MKDDVNQIIDNRLGESNTHSSRGASERSTASVSSRGEGSVGMENRKGCTFKSFLSCRPTEYLGSVEPKVTMRLVRETEQVMEVSKCLKGDKVYYASRLLKDDTLVWWNTLYEGLGKDVVYKWPWTEFFSRLKNKFCPTRDIEKLEEDFLTLKKGSLSMDEYTKKFCDMLPFVGESYFSARSRVNRYAQGLPWEYELEVKRAETLDDAIIAARNVEDKKGKFQPTQSKQGSRKKCEKCGKEHEGDCQSGAGACYNCGRFGHKKKDCKVKHISEVECYSCHEKGHFSTNCPKKGGETLMSTAQKKPESQKVKSRAFQITREEAKETHDVVSSILFVNSLPTYVLFDSVATHSFVSHEFGVKLKVPLELLDVVYEVEVADGKHIQVQHMYRNCELSIDNKKFQVNLLPIRIKSFDIVIGMDWLGVNDAKIECGQKRVSVKTPKGKVYVYGERGNQKDL</sequence>
<proteinExistence type="predicted"/>
<protein>
    <submittedName>
        <fullName evidence="1">Uncharacterized protein</fullName>
    </submittedName>
</protein>
<evidence type="ECO:0000313" key="1">
    <source>
        <dbReference type="EMBL" id="KAI3740280.1"/>
    </source>
</evidence>